<dbReference type="RefSeq" id="WP_174513000.1">
    <property type="nucleotide sequence ID" value="NZ_CABFMQ020000088.1"/>
</dbReference>
<evidence type="ECO:0000259" key="2">
    <source>
        <dbReference type="Pfam" id="PF00656"/>
    </source>
</evidence>
<dbReference type="GO" id="GO:0120147">
    <property type="term" value="F:formylglycine-generating oxidase activity"/>
    <property type="evidence" value="ECO:0007669"/>
    <property type="project" value="TreeGrafter"/>
</dbReference>
<comment type="caution">
    <text evidence="4">The sequence shown here is derived from an EMBL/GenBank/DDBJ whole genome shotgun (WGS) entry which is preliminary data.</text>
</comment>
<dbReference type="InterPro" id="IPR029030">
    <property type="entry name" value="Caspase-like_dom_sf"/>
</dbReference>
<feature type="signal peptide" evidence="1">
    <location>
        <begin position="1"/>
        <end position="28"/>
    </location>
</feature>
<dbReference type="InterPro" id="IPR005532">
    <property type="entry name" value="SUMF_dom"/>
</dbReference>
<dbReference type="Pfam" id="PF03781">
    <property type="entry name" value="FGE-sulfatase"/>
    <property type="match status" value="1"/>
</dbReference>
<dbReference type="GO" id="GO:0006508">
    <property type="term" value="P:proteolysis"/>
    <property type="evidence" value="ECO:0007669"/>
    <property type="project" value="InterPro"/>
</dbReference>
<dbReference type="InterPro" id="IPR042095">
    <property type="entry name" value="SUMF_sf"/>
</dbReference>
<name>A0A8B6M884_METTU</name>
<dbReference type="Pfam" id="PF00656">
    <property type="entry name" value="Peptidase_C14"/>
    <property type="match status" value="1"/>
</dbReference>
<feature type="domain" description="Sulfatase-modifying factor enzyme-like" evidence="3">
    <location>
        <begin position="304"/>
        <end position="527"/>
    </location>
</feature>
<dbReference type="PANTHER" id="PTHR23150:SF35">
    <property type="entry name" value="BLL6746 PROTEIN"/>
    <property type="match status" value="1"/>
</dbReference>
<dbReference type="InterPro" id="IPR011600">
    <property type="entry name" value="Pept_C14_caspase"/>
</dbReference>
<dbReference type="Gene3D" id="3.90.1580.10">
    <property type="entry name" value="paralog of FGE (formylglycine-generating enzyme)"/>
    <property type="match status" value="1"/>
</dbReference>
<protein>
    <recommendedName>
        <fullName evidence="6">Caspase family p20 domain-containing protein</fullName>
    </recommendedName>
</protein>
<proteinExistence type="predicted"/>
<accession>A0A8B6M884</accession>
<keyword evidence="1" id="KW-0732">Signal</keyword>
<dbReference type="AlphaFoldDB" id="A0A8B6M884"/>
<dbReference type="PANTHER" id="PTHR23150">
    <property type="entry name" value="SULFATASE MODIFYING FACTOR 1, 2"/>
    <property type="match status" value="1"/>
</dbReference>
<keyword evidence="5" id="KW-1185">Reference proteome</keyword>
<evidence type="ECO:0000256" key="1">
    <source>
        <dbReference type="SAM" id="SignalP"/>
    </source>
</evidence>
<evidence type="ECO:0000313" key="5">
    <source>
        <dbReference type="Proteomes" id="UP000485880"/>
    </source>
</evidence>
<dbReference type="SUPFAM" id="SSF52129">
    <property type="entry name" value="Caspase-like"/>
    <property type="match status" value="1"/>
</dbReference>
<evidence type="ECO:0000259" key="3">
    <source>
        <dbReference type="Pfam" id="PF03781"/>
    </source>
</evidence>
<dbReference type="InterPro" id="IPR016187">
    <property type="entry name" value="CTDL_fold"/>
</dbReference>
<dbReference type="InterPro" id="IPR051043">
    <property type="entry name" value="Sulfatase_Mod_Factor_Kinase"/>
</dbReference>
<evidence type="ECO:0000313" key="4">
    <source>
        <dbReference type="EMBL" id="VTZ51090.1"/>
    </source>
</evidence>
<feature type="domain" description="Peptidase C14 caspase" evidence="2">
    <location>
        <begin position="47"/>
        <end position="263"/>
    </location>
</feature>
<dbReference type="Gene3D" id="3.40.50.1460">
    <property type="match status" value="1"/>
</dbReference>
<organism evidence="4 5">
    <name type="scientific">Methylocella tundrae</name>
    <dbReference type="NCBI Taxonomy" id="227605"/>
    <lineage>
        <taxon>Bacteria</taxon>
        <taxon>Pseudomonadati</taxon>
        <taxon>Pseudomonadota</taxon>
        <taxon>Alphaproteobacteria</taxon>
        <taxon>Hyphomicrobiales</taxon>
        <taxon>Beijerinckiaceae</taxon>
        <taxon>Methylocella</taxon>
    </lineage>
</organism>
<dbReference type="Proteomes" id="UP000485880">
    <property type="component" value="Unassembled WGS sequence"/>
</dbReference>
<dbReference type="EMBL" id="CABFMQ020000088">
    <property type="protein sequence ID" value="VTZ51090.1"/>
    <property type="molecule type" value="Genomic_DNA"/>
</dbReference>
<sequence>MYCHAPAGFMRACLMVLLSLVISLALEAQPGLAQATDEMTDAPPPPGSALVIDNAAYASGGLPSAPALSSAQSLARELTRIGFNVGIAANLRQNAMRGAINAFTGAIKPGSAALFFFSGYGVEAKGATYLIPIDANIWTEADVRDQGISVDAILAAMDKAGAKVKIMILDASRRNPFERRFRSLSGGLGAIDPPPQTLLLSSAEPGKVVDGDGNIFIGELLKELRSPDARADDVFNHTRLGVARATSNQQTPVVKSTLTEPFFLKSGSGTPDLPADAKADAGAVQLGPPQDAKPGAVFRDCAACPELVIVPAGDFAMGSQDFAAEQPVHSVTIGQPFAIGRGEVTFAQWDACVADGGCAGWRPDDRGRDHNDGPVGEVSWSDAHRFLDWLSRKSGHPYRLPSEAEWEYAARAGAPTRFWWGDEAGSGHANCRGCGGGGQPSPAGSYPANAFGLFDTAGNIAEWVEDCWSENYEGAPHDGGVAHDGPCKQRVVRGGSFDAGPRYVRSASRFLYDAELRYYTNGFRIVRDLP</sequence>
<feature type="chain" id="PRO_5032363427" description="Caspase family p20 domain-containing protein" evidence="1">
    <location>
        <begin position="29"/>
        <end position="530"/>
    </location>
</feature>
<dbReference type="GO" id="GO:0004197">
    <property type="term" value="F:cysteine-type endopeptidase activity"/>
    <property type="evidence" value="ECO:0007669"/>
    <property type="project" value="InterPro"/>
</dbReference>
<dbReference type="SUPFAM" id="SSF56436">
    <property type="entry name" value="C-type lectin-like"/>
    <property type="match status" value="1"/>
</dbReference>
<evidence type="ECO:0008006" key="6">
    <source>
        <dbReference type="Google" id="ProtNLM"/>
    </source>
</evidence>
<reference evidence="4 5" key="1">
    <citation type="submission" date="2019-05" db="EMBL/GenBank/DDBJ databases">
        <authorList>
            <person name="Farhan Ul Haque M."/>
        </authorList>
    </citation>
    <scope>NUCLEOTIDE SEQUENCE [LARGE SCALE GENOMIC DNA]</scope>
    <source>
        <strain evidence="4">2</strain>
    </source>
</reference>
<gene>
    <name evidence="4" type="ORF">MPC4_300010</name>
</gene>